<dbReference type="AlphaFoldDB" id="A0A9W5YDH7"/>
<feature type="transmembrane region" description="Helical" evidence="1">
    <location>
        <begin position="95"/>
        <end position="112"/>
    </location>
</feature>
<protein>
    <recommendedName>
        <fullName evidence="4">Zinc-ribbon domain-containing protein</fullName>
    </recommendedName>
</protein>
<keyword evidence="1" id="KW-1133">Transmembrane helix</keyword>
<comment type="caution">
    <text evidence="2">The sequence shown here is derived from an EMBL/GenBank/DDBJ whole genome shotgun (WGS) entry which is preliminary data.</text>
</comment>
<evidence type="ECO:0000256" key="1">
    <source>
        <dbReference type="SAM" id="Phobius"/>
    </source>
</evidence>
<dbReference type="GO" id="GO:0006412">
    <property type="term" value="P:translation"/>
    <property type="evidence" value="ECO:0007669"/>
    <property type="project" value="InterPro"/>
</dbReference>
<dbReference type="RefSeq" id="WP_281819311.1">
    <property type="nucleotide sequence ID" value="NZ_BRLB01000023.1"/>
</dbReference>
<keyword evidence="1" id="KW-0472">Membrane</keyword>
<organism evidence="2 3">
    <name type="scientific">Vallitalea longa</name>
    <dbReference type="NCBI Taxonomy" id="2936439"/>
    <lineage>
        <taxon>Bacteria</taxon>
        <taxon>Bacillati</taxon>
        <taxon>Bacillota</taxon>
        <taxon>Clostridia</taxon>
        <taxon>Lachnospirales</taxon>
        <taxon>Vallitaleaceae</taxon>
        <taxon>Vallitalea</taxon>
    </lineage>
</organism>
<dbReference type="InterPro" id="IPR038587">
    <property type="entry name" value="Ribosomal_eL40_sf"/>
</dbReference>
<sequence>MTHKICKECGEINSGSARYCSNCNSSLLDVKKTEQSTEPINYSKVQSIAYSSDTVTIGQWVGIMIVLAIPFINIIALFVIAFGEFNESINNFGKASLILALVGIVIAILLRGCTGLL</sequence>
<feature type="transmembrane region" description="Helical" evidence="1">
    <location>
        <begin position="60"/>
        <end position="83"/>
    </location>
</feature>
<dbReference type="InterPro" id="IPR011332">
    <property type="entry name" value="Ribosomal_zn-bd"/>
</dbReference>
<dbReference type="Proteomes" id="UP001144256">
    <property type="component" value="Unassembled WGS sequence"/>
</dbReference>
<dbReference type="SUPFAM" id="SSF57829">
    <property type="entry name" value="Zn-binding ribosomal proteins"/>
    <property type="match status" value="1"/>
</dbReference>
<name>A0A9W5YDH7_9FIRM</name>
<keyword evidence="3" id="KW-1185">Reference proteome</keyword>
<keyword evidence="1" id="KW-0812">Transmembrane</keyword>
<evidence type="ECO:0000313" key="2">
    <source>
        <dbReference type="EMBL" id="GKX31957.1"/>
    </source>
</evidence>
<evidence type="ECO:0000313" key="3">
    <source>
        <dbReference type="Proteomes" id="UP001144256"/>
    </source>
</evidence>
<gene>
    <name evidence="2" type="ORF">SH1V18_44370</name>
</gene>
<evidence type="ECO:0008006" key="4">
    <source>
        <dbReference type="Google" id="ProtNLM"/>
    </source>
</evidence>
<proteinExistence type="predicted"/>
<dbReference type="EMBL" id="BRLB01000023">
    <property type="protein sequence ID" value="GKX31957.1"/>
    <property type="molecule type" value="Genomic_DNA"/>
</dbReference>
<reference evidence="2" key="1">
    <citation type="submission" date="2022-06" db="EMBL/GenBank/DDBJ databases">
        <title>Vallitalea longa sp. nov., an anaerobic bacterium isolated from marine sediment.</title>
        <authorList>
            <person name="Hirano S."/>
            <person name="Terahara T."/>
            <person name="Mori K."/>
            <person name="Hamada M."/>
            <person name="Matsumoto R."/>
            <person name="Kobayashi T."/>
        </authorList>
    </citation>
    <scope>NUCLEOTIDE SEQUENCE</scope>
    <source>
        <strain evidence="2">SH18-1</strain>
    </source>
</reference>
<dbReference type="Gene3D" id="4.10.1060.50">
    <property type="match status" value="1"/>
</dbReference>
<accession>A0A9W5YDH7</accession>